<dbReference type="InterPro" id="IPR015942">
    <property type="entry name" value="Asp/Glu/hydantoin_racemase"/>
</dbReference>
<comment type="caution">
    <text evidence="3">The sequence shown here is derived from an EMBL/GenBank/DDBJ whole genome shotgun (WGS) entry which is preliminary data.</text>
</comment>
<dbReference type="EMBL" id="BMQL01000048">
    <property type="protein sequence ID" value="GGR30114.1"/>
    <property type="molecule type" value="Genomic_DNA"/>
</dbReference>
<proteinExistence type="inferred from homology"/>
<dbReference type="InterPro" id="IPR001920">
    <property type="entry name" value="Asp/Glu_race"/>
</dbReference>
<accession>A0A918FDK0</accession>
<gene>
    <name evidence="3" type="ORF">GCM10008957_46230</name>
</gene>
<evidence type="ECO:0000256" key="2">
    <source>
        <dbReference type="ARBA" id="ARBA00023235"/>
    </source>
</evidence>
<sequence>MKLLGIIGGMSWTSTAEYYRLLNEEVAARLGGLHSARVLIHSVDFAEIAAQQRAGEWEAAGAVLAAAAQGLERAGAHGLLLATNTMHKVAPALEVATSLPLLHIADATARAIRAAGLTHVGLLATAFTMEQDFYRERLAQHGITAIVPGTADRAEIHRIIYDELCHNVVLPASRSTYRRVMAELQTRGAQGIILGCTEITLLIGADDTPLPVFDTTRLHVRAAADFMLNAPQKTETQKGGAYG</sequence>
<evidence type="ECO:0000313" key="4">
    <source>
        <dbReference type="Proteomes" id="UP000603865"/>
    </source>
</evidence>
<reference evidence="3" key="1">
    <citation type="journal article" date="2014" name="Int. J. Syst. Evol. Microbiol.">
        <title>Complete genome sequence of Corynebacterium casei LMG S-19264T (=DSM 44701T), isolated from a smear-ripened cheese.</title>
        <authorList>
            <consortium name="US DOE Joint Genome Institute (JGI-PGF)"/>
            <person name="Walter F."/>
            <person name="Albersmeier A."/>
            <person name="Kalinowski J."/>
            <person name="Ruckert C."/>
        </authorList>
    </citation>
    <scope>NUCLEOTIDE SEQUENCE</scope>
    <source>
        <strain evidence="3">JCM 31311</strain>
    </source>
</reference>
<dbReference type="Pfam" id="PF01177">
    <property type="entry name" value="Asp_Glu_race"/>
    <property type="match status" value="1"/>
</dbReference>
<dbReference type="RefSeq" id="WP_189092873.1">
    <property type="nucleotide sequence ID" value="NZ_BMQL01000048.1"/>
</dbReference>
<dbReference type="NCBIfam" id="TIGR00035">
    <property type="entry name" value="asp_race"/>
    <property type="match status" value="1"/>
</dbReference>
<dbReference type="Gene3D" id="3.40.50.1860">
    <property type="match status" value="2"/>
</dbReference>
<keyword evidence="2" id="KW-0413">Isomerase</keyword>
<organism evidence="3 4">
    <name type="scientific">Deinococcus ruber</name>
    <dbReference type="NCBI Taxonomy" id="1848197"/>
    <lineage>
        <taxon>Bacteria</taxon>
        <taxon>Thermotogati</taxon>
        <taxon>Deinococcota</taxon>
        <taxon>Deinococci</taxon>
        <taxon>Deinococcales</taxon>
        <taxon>Deinococcaceae</taxon>
        <taxon>Deinococcus</taxon>
    </lineage>
</organism>
<evidence type="ECO:0000313" key="3">
    <source>
        <dbReference type="EMBL" id="GGR30114.1"/>
    </source>
</evidence>
<dbReference type="SUPFAM" id="SSF53681">
    <property type="entry name" value="Aspartate/glutamate racemase"/>
    <property type="match status" value="2"/>
</dbReference>
<dbReference type="Proteomes" id="UP000603865">
    <property type="component" value="Unassembled WGS sequence"/>
</dbReference>
<reference evidence="3" key="2">
    <citation type="submission" date="2020-09" db="EMBL/GenBank/DDBJ databases">
        <authorList>
            <person name="Sun Q."/>
            <person name="Ohkuma M."/>
        </authorList>
    </citation>
    <scope>NUCLEOTIDE SEQUENCE</scope>
    <source>
        <strain evidence="3">JCM 31311</strain>
    </source>
</reference>
<dbReference type="AlphaFoldDB" id="A0A918FDK0"/>
<dbReference type="InterPro" id="IPR004380">
    <property type="entry name" value="Asp_race"/>
</dbReference>
<dbReference type="GO" id="GO:0047661">
    <property type="term" value="F:amino-acid racemase activity"/>
    <property type="evidence" value="ECO:0007669"/>
    <property type="project" value="InterPro"/>
</dbReference>
<evidence type="ECO:0000256" key="1">
    <source>
        <dbReference type="ARBA" id="ARBA00007847"/>
    </source>
</evidence>
<comment type="similarity">
    <text evidence="1">Belongs to the aspartate/glutamate racemases family.</text>
</comment>
<dbReference type="PANTHER" id="PTHR21198:SF7">
    <property type="entry name" value="ASPARTATE-GLUTAMATE RACEMASE FAMILY"/>
    <property type="match status" value="1"/>
</dbReference>
<protein>
    <submittedName>
        <fullName evidence="3">Aspartate racemase</fullName>
    </submittedName>
</protein>
<keyword evidence="4" id="KW-1185">Reference proteome</keyword>
<name>A0A918FDK0_9DEIO</name>
<dbReference type="PANTHER" id="PTHR21198">
    <property type="entry name" value="GLUTAMATE RACEMASE"/>
    <property type="match status" value="1"/>
</dbReference>